<feature type="compositionally biased region" description="Basic and acidic residues" evidence="5">
    <location>
        <begin position="159"/>
        <end position="169"/>
    </location>
</feature>
<evidence type="ECO:0000313" key="9">
    <source>
        <dbReference type="Proteomes" id="UP000245771"/>
    </source>
</evidence>
<evidence type="ECO:0000256" key="2">
    <source>
        <dbReference type="ARBA" id="ARBA00009087"/>
    </source>
</evidence>
<feature type="compositionally biased region" description="Basic and acidic residues" evidence="5">
    <location>
        <begin position="491"/>
        <end position="503"/>
    </location>
</feature>
<feature type="compositionally biased region" description="Acidic residues" evidence="5">
    <location>
        <begin position="170"/>
        <end position="183"/>
    </location>
</feature>
<feature type="compositionally biased region" description="Basic and acidic residues" evidence="5">
    <location>
        <begin position="1"/>
        <end position="15"/>
    </location>
</feature>
<keyword evidence="9" id="KW-1185">Reference proteome</keyword>
<feature type="compositionally biased region" description="Acidic residues" evidence="5">
    <location>
        <begin position="479"/>
        <end position="490"/>
    </location>
</feature>
<dbReference type="InterPro" id="IPR056750">
    <property type="entry name" value="RRM_ESF1"/>
</dbReference>
<keyword evidence="3" id="KW-0175">Coiled coil</keyword>
<feature type="region of interest" description="Disordered" evidence="5">
    <location>
        <begin position="738"/>
        <end position="829"/>
    </location>
</feature>
<feature type="compositionally biased region" description="Basic and acidic residues" evidence="5">
    <location>
        <begin position="24"/>
        <end position="60"/>
    </location>
</feature>
<feature type="region of interest" description="Disordered" evidence="5">
    <location>
        <begin position="283"/>
        <end position="331"/>
    </location>
</feature>
<evidence type="ECO:0000256" key="3">
    <source>
        <dbReference type="ARBA" id="ARBA00023054"/>
    </source>
</evidence>
<dbReference type="EMBL" id="KZ819602">
    <property type="protein sequence ID" value="PWN37311.1"/>
    <property type="molecule type" value="Genomic_DNA"/>
</dbReference>
<dbReference type="GO" id="GO:0005730">
    <property type="term" value="C:nucleolus"/>
    <property type="evidence" value="ECO:0007669"/>
    <property type="project" value="UniProtKB-SubCell"/>
</dbReference>
<feature type="compositionally biased region" description="Basic and acidic residues" evidence="5">
    <location>
        <begin position="676"/>
        <end position="691"/>
    </location>
</feature>
<organism evidence="8 9">
    <name type="scientific">Meira miltonrushii</name>
    <dbReference type="NCBI Taxonomy" id="1280837"/>
    <lineage>
        <taxon>Eukaryota</taxon>
        <taxon>Fungi</taxon>
        <taxon>Dikarya</taxon>
        <taxon>Basidiomycota</taxon>
        <taxon>Ustilaginomycotina</taxon>
        <taxon>Exobasidiomycetes</taxon>
        <taxon>Exobasidiales</taxon>
        <taxon>Brachybasidiaceae</taxon>
        <taxon>Meira</taxon>
    </lineage>
</organism>
<feature type="compositionally biased region" description="Basic residues" evidence="5">
    <location>
        <begin position="575"/>
        <end position="584"/>
    </location>
</feature>
<feature type="region of interest" description="Disordered" evidence="5">
    <location>
        <begin position="1"/>
        <end position="184"/>
    </location>
</feature>
<dbReference type="GeneID" id="37018689"/>
<feature type="compositionally biased region" description="Acidic residues" evidence="5">
    <location>
        <begin position="130"/>
        <end position="151"/>
    </location>
</feature>
<feature type="domain" description="ESF1 RRM" evidence="7">
    <location>
        <begin position="214"/>
        <end position="395"/>
    </location>
</feature>
<feature type="compositionally biased region" description="Basic and acidic residues" evidence="5">
    <location>
        <begin position="774"/>
        <end position="787"/>
    </location>
</feature>
<name>A0A316VMI6_9BASI</name>
<dbReference type="FunCoup" id="A0A316VMI6">
    <property type="interactions" value="594"/>
</dbReference>
<dbReference type="RefSeq" id="XP_025357613.1">
    <property type="nucleotide sequence ID" value="XM_025496908.1"/>
</dbReference>
<dbReference type="Proteomes" id="UP000245771">
    <property type="component" value="Unassembled WGS sequence"/>
</dbReference>
<feature type="compositionally biased region" description="Basic and acidic residues" evidence="5">
    <location>
        <begin position="67"/>
        <end position="94"/>
    </location>
</feature>
<feature type="compositionally biased region" description="Acidic residues" evidence="5">
    <location>
        <begin position="609"/>
        <end position="618"/>
    </location>
</feature>
<feature type="compositionally biased region" description="Acidic residues" evidence="5">
    <location>
        <begin position="95"/>
        <end position="112"/>
    </location>
</feature>
<dbReference type="GO" id="GO:0003723">
    <property type="term" value="F:RNA binding"/>
    <property type="evidence" value="ECO:0007669"/>
    <property type="project" value="TreeGrafter"/>
</dbReference>
<dbReference type="Pfam" id="PF08159">
    <property type="entry name" value="NUC153"/>
    <property type="match status" value="1"/>
</dbReference>
<feature type="region of interest" description="Disordered" evidence="5">
    <location>
        <begin position="456"/>
        <end position="723"/>
    </location>
</feature>
<evidence type="ECO:0000313" key="8">
    <source>
        <dbReference type="EMBL" id="PWN37311.1"/>
    </source>
</evidence>
<feature type="domain" description="NUC153" evidence="6">
    <location>
        <begin position="729"/>
        <end position="757"/>
    </location>
</feature>
<feature type="compositionally biased region" description="Basic residues" evidence="5">
    <location>
        <begin position="692"/>
        <end position="705"/>
    </location>
</feature>
<feature type="compositionally biased region" description="Basic and acidic residues" evidence="5">
    <location>
        <begin position="113"/>
        <end position="122"/>
    </location>
</feature>
<dbReference type="PANTHER" id="PTHR12202:SF0">
    <property type="entry name" value="ESF1 HOMOLOG"/>
    <property type="match status" value="1"/>
</dbReference>
<dbReference type="Pfam" id="PF25121">
    <property type="entry name" value="RRM_ESF1"/>
    <property type="match status" value="1"/>
</dbReference>
<sequence>MVRGDEGKGKSKAREYAAPIADPRFAKLHSDPRFLRPNREEGKVVLDDRFKGILKDDKSAFKGQRRPKLDKFGRPVRQDQDQQADLKRIYRAEENEQEGSDEEDSSSEEEDAKPERAVDYARGEGQLDSSGDEDESDEEEESDDDDDEDEVVIGSAAARRRDLYRHGSDESDVEDVEEGEENEAQLAKLDAEAEKTIKREAKAAKAKPVFAGDTARLAVVNMDWDHIRAIDLFKVFSSVVSPAGASGAGPSSKRHGERQIVPIQGRCLSVYVYPSEFGRKRMAKETMEGPPREIFASEEGEGSSSSKRKNKKKKSRSKGDDSSDEEIFQVDEGGDFDEEALRKYQLDRLRYHYAIATFDRPETARFIMDEIDGTEMEHSANMFDLSFVPKEMTFPDWEAPKDDPGNEGYRDFATETSDEAGYSGVKFMTDALRHSKVTLTWDADDPQRSKVTRQAAEKSLNANQIRDEDFKAYLASASEDSEPEKEEEEGADKGGEEERERMRALLGLNGNSSGGNAGFGKAKSTAFADARKQKLQEGQGDMQITFMPGLSEAAERKKKGIKADEEETTLDAYKRKQREKRERRRNKDGEEVGEDAEQEKGEYGFDDPFFADDGEVDFDAALAEERSGKQGKKQQQQNKKTVGLKDPESASEDDADQLQLMIDSEDEGESGAGHFSLKDILKAEQAADGKAKKNRWAKKKEKKLAKQGGEVLTKGNNEVQPGFDIDVQDSRFAGLYGDHRFALDPNHPSFVKTKNMQKLVDERRKQDKKRQRKSEKSSENAGKENGDSKSASNGEKKDDISHLVQSFKKRAAEQPVNHSGKNKKSKNRV</sequence>
<comment type="subcellular location">
    <subcellularLocation>
        <location evidence="1">Nucleus</location>
        <location evidence="1">Nucleolus</location>
    </subcellularLocation>
</comment>
<proteinExistence type="inferred from homology"/>
<reference evidence="8 9" key="1">
    <citation type="journal article" date="2018" name="Mol. Biol. Evol.">
        <title>Broad Genomic Sampling Reveals a Smut Pathogenic Ancestry of the Fungal Clade Ustilaginomycotina.</title>
        <authorList>
            <person name="Kijpornyongpan T."/>
            <person name="Mondo S.J."/>
            <person name="Barry K."/>
            <person name="Sandor L."/>
            <person name="Lee J."/>
            <person name="Lipzen A."/>
            <person name="Pangilinan J."/>
            <person name="LaButti K."/>
            <person name="Hainaut M."/>
            <person name="Henrissat B."/>
            <person name="Grigoriev I.V."/>
            <person name="Spatafora J.W."/>
            <person name="Aime M.C."/>
        </authorList>
    </citation>
    <scope>NUCLEOTIDE SEQUENCE [LARGE SCALE GENOMIC DNA]</scope>
    <source>
        <strain evidence="8 9">MCA 3882</strain>
    </source>
</reference>
<dbReference type="InterPro" id="IPR012580">
    <property type="entry name" value="NUC153"/>
</dbReference>
<dbReference type="OrthoDB" id="431825at2759"/>
<dbReference type="AlphaFoldDB" id="A0A316VMI6"/>
<evidence type="ECO:0000259" key="6">
    <source>
        <dbReference type="Pfam" id="PF08159"/>
    </source>
</evidence>
<dbReference type="InParanoid" id="A0A316VMI6"/>
<feature type="compositionally biased region" description="Acidic residues" evidence="5">
    <location>
        <begin position="322"/>
        <end position="331"/>
    </location>
</feature>
<dbReference type="STRING" id="1280837.A0A316VMI6"/>
<comment type="similarity">
    <text evidence="2">Belongs to the ESF1 family.</text>
</comment>
<evidence type="ECO:0000256" key="4">
    <source>
        <dbReference type="ARBA" id="ARBA00023242"/>
    </source>
</evidence>
<feature type="compositionally biased region" description="Basic residues" evidence="5">
    <location>
        <begin position="820"/>
        <end position="829"/>
    </location>
</feature>
<protein>
    <submittedName>
        <fullName evidence="8">Uncharacterized protein</fullName>
    </submittedName>
</protein>
<dbReference type="GO" id="GO:0006364">
    <property type="term" value="P:rRNA processing"/>
    <property type="evidence" value="ECO:0007669"/>
    <property type="project" value="InterPro"/>
</dbReference>
<evidence type="ECO:0000256" key="1">
    <source>
        <dbReference type="ARBA" id="ARBA00004604"/>
    </source>
</evidence>
<evidence type="ECO:0000259" key="7">
    <source>
        <dbReference type="Pfam" id="PF25121"/>
    </source>
</evidence>
<keyword evidence="4" id="KW-0539">Nucleus</keyword>
<accession>A0A316VMI6</accession>
<gene>
    <name evidence="8" type="ORF">FA14DRAFT_13033</name>
</gene>
<feature type="compositionally biased region" description="Basic residues" evidence="5">
    <location>
        <begin position="306"/>
        <end position="316"/>
    </location>
</feature>
<dbReference type="PANTHER" id="PTHR12202">
    <property type="entry name" value="ESF1 HOMOLOG"/>
    <property type="match status" value="1"/>
</dbReference>
<dbReference type="InterPro" id="IPR039754">
    <property type="entry name" value="Esf1"/>
</dbReference>
<evidence type="ECO:0000256" key="5">
    <source>
        <dbReference type="SAM" id="MobiDB-lite"/>
    </source>
</evidence>